<name>A0A2J8A056_9CHLO</name>
<keyword evidence="4" id="KW-0234">DNA repair</keyword>
<accession>A0A2J8A056</accession>
<dbReference type="PANTHER" id="PTHR13763:SF0">
    <property type="entry name" value="BREAST CANCER TYPE 1 SUSCEPTIBILITY PROTEIN"/>
    <property type="match status" value="1"/>
</dbReference>
<dbReference type="InterPro" id="IPR031099">
    <property type="entry name" value="BRCA1-associated"/>
</dbReference>
<evidence type="ECO:0000259" key="7">
    <source>
        <dbReference type="PROSITE" id="PS50172"/>
    </source>
</evidence>
<evidence type="ECO:0000256" key="5">
    <source>
        <dbReference type="ARBA" id="ARBA00023242"/>
    </source>
</evidence>
<evidence type="ECO:0000256" key="3">
    <source>
        <dbReference type="ARBA" id="ARBA00022763"/>
    </source>
</evidence>
<feature type="compositionally biased region" description="Low complexity" evidence="6">
    <location>
        <begin position="138"/>
        <end position="163"/>
    </location>
</feature>
<evidence type="ECO:0000256" key="6">
    <source>
        <dbReference type="SAM" id="MobiDB-lite"/>
    </source>
</evidence>
<dbReference type="GO" id="GO:0005634">
    <property type="term" value="C:nucleus"/>
    <property type="evidence" value="ECO:0007669"/>
    <property type="project" value="UniProtKB-SubCell"/>
</dbReference>
<comment type="caution">
    <text evidence="8">The sequence shown here is derived from an EMBL/GenBank/DDBJ whole genome shotgun (WGS) entry which is preliminary data.</text>
</comment>
<evidence type="ECO:0000256" key="4">
    <source>
        <dbReference type="ARBA" id="ARBA00023204"/>
    </source>
</evidence>
<dbReference type="GO" id="GO:0045944">
    <property type="term" value="P:positive regulation of transcription by RNA polymerase II"/>
    <property type="evidence" value="ECO:0007669"/>
    <property type="project" value="TreeGrafter"/>
</dbReference>
<proteinExistence type="predicted"/>
<sequence length="235" mass="25273">MGEGRLGGWHGELVIPKGGLQGRNNERHVSEGCHMTHLIVQATPVGLLAPRTLKYMRATMQGCWVVDVGWMAECIARGRLVPEAPYEAAVNSTDTAAASTYTAASIFGAIANANASAAAAAAADPHGAGRVRRPQLTQAQQQVEQQQARQQAQRQGQRQGQQGPEAVSVDELPGVMVLFGSDTADAARVKEEWGHWPVGITWLYDCVSNWRLLSIRDYTLEPKPQPPSGAPSTRS</sequence>
<dbReference type="OrthoDB" id="549707at2759"/>
<dbReference type="Gene3D" id="3.40.50.10190">
    <property type="entry name" value="BRCT domain"/>
    <property type="match status" value="1"/>
</dbReference>
<dbReference type="EMBL" id="PGGS01000273">
    <property type="protein sequence ID" value="PNH05899.1"/>
    <property type="molecule type" value="Genomic_DNA"/>
</dbReference>
<protein>
    <recommendedName>
        <fullName evidence="7">BRCT domain-containing protein</fullName>
    </recommendedName>
</protein>
<feature type="region of interest" description="Disordered" evidence="6">
    <location>
        <begin position="124"/>
        <end position="167"/>
    </location>
</feature>
<dbReference type="PROSITE" id="PS50172">
    <property type="entry name" value="BRCT"/>
    <property type="match status" value="2"/>
</dbReference>
<organism evidence="8 9">
    <name type="scientific">Tetrabaena socialis</name>
    <dbReference type="NCBI Taxonomy" id="47790"/>
    <lineage>
        <taxon>Eukaryota</taxon>
        <taxon>Viridiplantae</taxon>
        <taxon>Chlorophyta</taxon>
        <taxon>core chlorophytes</taxon>
        <taxon>Chlorophyceae</taxon>
        <taxon>CS clade</taxon>
        <taxon>Chlamydomonadales</taxon>
        <taxon>Tetrabaenaceae</taxon>
        <taxon>Tetrabaena</taxon>
    </lineage>
</organism>
<evidence type="ECO:0000256" key="1">
    <source>
        <dbReference type="ARBA" id="ARBA00004123"/>
    </source>
</evidence>
<comment type="subcellular location">
    <subcellularLocation>
        <location evidence="1">Nucleus</location>
    </subcellularLocation>
</comment>
<dbReference type="Proteomes" id="UP000236333">
    <property type="component" value="Unassembled WGS sequence"/>
</dbReference>
<evidence type="ECO:0000256" key="2">
    <source>
        <dbReference type="ARBA" id="ARBA00022737"/>
    </source>
</evidence>
<keyword evidence="9" id="KW-1185">Reference proteome</keyword>
<gene>
    <name evidence="8" type="ORF">TSOC_007814</name>
</gene>
<dbReference type="InterPro" id="IPR001357">
    <property type="entry name" value="BRCT_dom"/>
</dbReference>
<reference evidence="8 9" key="1">
    <citation type="journal article" date="2017" name="Mol. Biol. Evol.">
        <title>The 4-celled Tetrabaena socialis nuclear genome reveals the essential components for genetic control of cell number at the origin of multicellularity in the volvocine lineage.</title>
        <authorList>
            <person name="Featherston J."/>
            <person name="Arakaki Y."/>
            <person name="Hanschen E.R."/>
            <person name="Ferris P.J."/>
            <person name="Michod R.E."/>
            <person name="Olson B.J.S.C."/>
            <person name="Nozaki H."/>
            <person name="Durand P.M."/>
        </authorList>
    </citation>
    <scope>NUCLEOTIDE SEQUENCE [LARGE SCALE GENOMIC DNA]</scope>
    <source>
        <strain evidence="8 9">NIES-571</strain>
    </source>
</reference>
<keyword evidence="2" id="KW-0677">Repeat</keyword>
<dbReference type="PANTHER" id="PTHR13763">
    <property type="entry name" value="BREAST CANCER TYPE 1 SUSCEPTIBILITY PROTEIN BRCA1"/>
    <property type="match status" value="1"/>
</dbReference>
<dbReference type="GO" id="GO:0004842">
    <property type="term" value="F:ubiquitin-protein transferase activity"/>
    <property type="evidence" value="ECO:0007669"/>
    <property type="project" value="TreeGrafter"/>
</dbReference>
<keyword evidence="5" id="KW-0539">Nucleus</keyword>
<dbReference type="GO" id="GO:0000724">
    <property type="term" value="P:double-strand break repair via homologous recombination"/>
    <property type="evidence" value="ECO:0007669"/>
    <property type="project" value="TreeGrafter"/>
</dbReference>
<feature type="domain" description="BRCT" evidence="7">
    <location>
        <begin position="198"/>
        <end position="220"/>
    </location>
</feature>
<dbReference type="InterPro" id="IPR036420">
    <property type="entry name" value="BRCT_dom_sf"/>
</dbReference>
<dbReference type="SUPFAM" id="SSF52113">
    <property type="entry name" value="BRCT domain"/>
    <property type="match status" value="2"/>
</dbReference>
<evidence type="ECO:0000313" key="9">
    <source>
        <dbReference type="Proteomes" id="UP000236333"/>
    </source>
</evidence>
<evidence type="ECO:0000313" key="8">
    <source>
        <dbReference type="EMBL" id="PNH05899.1"/>
    </source>
</evidence>
<keyword evidence="3" id="KW-0227">DNA damage</keyword>
<dbReference type="AlphaFoldDB" id="A0A2J8A056"/>
<feature type="domain" description="BRCT" evidence="7">
    <location>
        <begin position="36"/>
        <end position="88"/>
    </location>
</feature>